<organism evidence="1 2">
    <name type="scientific">Ruminococcus bromii</name>
    <dbReference type="NCBI Taxonomy" id="40518"/>
    <lineage>
        <taxon>Bacteria</taxon>
        <taxon>Bacillati</taxon>
        <taxon>Bacillota</taxon>
        <taxon>Clostridia</taxon>
        <taxon>Eubacteriales</taxon>
        <taxon>Oscillospiraceae</taxon>
        <taxon>Ruminococcus</taxon>
    </lineage>
</organism>
<gene>
    <name evidence="1" type="ORF">E2N93_04470</name>
</gene>
<dbReference type="Proteomes" id="UP001056693">
    <property type="component" value="Unassembled WGS sequence"/>
</dbReference>
<proteinExistence type="predicted"/>
<comment type="caution">
    <text evidence="1">The sequence shown here is derived from an EMBL/GenBank/DDBJ whole genome shotgun (WGS) entry which is preliminary data.</text>
</comment>
<sequence length="116" mass="13599">MKVDKEKLNVGDTVFVSKPVPVFRYNVIREERITRITPKRTKIETDKGIYEYSFPFVIPDEKDIRENNIARAFLSISSTLKLLNKQNISLYTDDEIMSMYEIAKQLKEIIDTHNAK</sequence>
<accession>A0ABT0NGP6</accession>
<keyword evidence="2" id="KW-1185">Reference proteome</keyword>
<name>A0ABT0NGP6_9FIRM</name>
<protein>
    <submittedName>
        <fullName evidence="1">Uncharacterized protein</fullName>
    </submittedName>
</protein>
<evidence type="ECO:0000313" key="2">
    <source>
        <dbReference type="Proteomes" id="UP001056693"/>
    </source>
</evidence>
<dbReference type="RefSeq" id="WP_249376262.1">
    <property type="nucleotide sequence ID" value="NZ_SNUZ01000007.1"/>
</dbReference>
<evidence type="ECO:0000313" key="1">
    <source>
        <dbReference type="EMBL" id="MCL3787279.1"/>
    </source>
</evidence>
<dbReference type="EMBL" id="SNUZ01000007">
    <property type="protein sequence ID" value="MCL3787279.1"/>
    <property type="molecule type" value="Genomic_DNA"/>
</dbReference>
<reference evidence="1 2" key="1">
    <citation type="submission" date="2019-03" db="EMBL/GenBank/DDBJ databases">
        <authorList>
            <person name="Molinero N."/>
            <person name="Sanchez B."/>
            <person name="Walker A."/>
            <person name="Duncan S."/>
            <person name="Delgado S."/>
            <person name="Margolles A."/>
        </authorList>
    </citation>
    <scope>NUCLEOTIDE SEQUENCE [LARGE SCALE GENOMIC DNA]</scope>
    <source>
        <strain evidence="1 2">IPLA60002</strain>
    </source>
</reference>